<keyword evidence="4" id="KW-0689">Ribosomal protein</keyword>
<accession>A0A9J6G8I5</accession>
<reference evidence="10 11" key="1">
    <citation type="journal article" date="2020" name="Cell">
        <title>Large-Scale Comparative Analyses of Tick Genomes Elucidate Their Genetic Diversity and Vector Capacities.</title>
        <authorList>
            <consortium name="Tick Genome and Microbiome Consortium (TIGMIC)"/>
            <person name="Jia N."/>
            <person name="Wang J."/>
            <person name="Shi W."/>
            <person name="Du L."/>
            <person name="Sun Y."/>
            <person name="Zhan W."/>
            <person name="Jiang J.F."/>
            <person name="Wang Q."/>
            <person name="Zhang B."/>
            <person name="Ji P."/>
            <person name="Bell-Sakyi L."/>
            <person name="Cui X.M."/>
            <person name="Yuan T.T."/>
            <person name="Jiang B.G."/>
            <person name="Yang W.F."/>
            <person name="Lam T.T."/>
            <person name="Chang Q.C."/>
            <person name="Ding S.J."/>
            <person name="Wang X.J."/>
            <person name="Zhu J.G."/>
            <person name="Ruan X.D."/>
            <person name="Zhao L."/>
            <person name="Wei J.T."/>
            <person name="Ye R.Z."/>
            <person name="Que T.C."/>
            <person name="Du C.H."/>
            <person name="Zhou Y.H."/>
            <person name="Cheng J.X."/>
            <person name="Dai P.F."/>
            <person name="Guo W.B."/>
            <person name="Han X.H."/>
            <person name="Huang E.J."/>
            <person name="Li L.F."/>
            <person name="Wei W."/>
            <person name="Gao Y.C."/>
            <person name="Liu J.Z."/>
            <person name="Shao H.Z."/>
            <person name="Wang X."/>
            <person name="Wang C.C."/>
            <person name="Yang T.C."/>
            <person name="Huo Q.B."/>
            <person name="Li W."/>
            <person name="Chen H.Y."/>
            <person name="Chen S.E."/>
            <person name="Zhou L.G."/>
            <person name="Ni X.B."/>
            <person name="Tian J.H."/>
            <person name="Sheng Y."/>
            <person name="Liu T."/>
            <person name="Pan Y.S."/>
            <person name="Xia L.Y."/>
            <person name="Li J."/>
            <person name="Zhao F."/>
            <person name="Cao W.C."/>
        </authorList>
    </citation>
    <scope>NUCLEOTIDE SEQUENCE [LARGE SCALE GENOMIC DNA]</scope>
    <source>
        <strain evidence="10">HaeL-2018</strain>
    </source>
</reference>
<gene>
    <name evidence="10" type="ORF">HPB48_009221</name>
</gene>
<sequence>MELVARCLMRTAPKVLPLLRVQTATRVSQVCGYKRSLPPILKQMKARRKKAGPEPLRHRSVLLEWNYDAEIYAFARRLGESWSDSTLRTAFVQESYVERERKQREELGMQAEADGTGVDVGLTPNTELSAAGLNICEQFITDYLTHAFPKLPADGVEAVKRYLLSNAILSHVSKNIGTSDLILCADFPVEEKTLANVLLALIGGLSKDCGLERAQLFVRDFVVTQLVGKDVCELWDVSDPHERLAALLEDSGRPPAEPRLLWESGRNTLEASFCVGLYSDKQMLGYSVGETLSIAQEMAARDALRRFFALTVDRNVLPLSENKVESRPGETKQNFVAEGTP</sequence>
<comment type="similarity">
    <text evidence="7">Belongs to the ribonuclease III family. Mitochondrion-specific ribosomal protein mL44 subfamily.</text>
</comment>
<dbReference type="GO" id="GO:0070125">
    <property type="term" value="P:mitochondrial translational elongation"/>
    <property type="evidence" value="ECO:0007669"/>
    <property type="project" value="TreeGrafter"/>
</dbReference>
<dbReference type="GO" id="GO:0004525">
    <property type="term" value="F:ribonuclease III activity"/>
    <property type="evidence" value="ECO:0007669"/>
    <property type="project" value="InterPro"/>
</dbReference>
<proteinExistence type="inferred from homology"/>
<dbReference type="Pfam" id="PF22935">
    <property type="entry name" value="RM44_endonuclase"/>
    <property type="match status" value="1"/>
</dbReference>
<name>A0A9J6G8I5_HAELO</name>
<dbReference type="InterPro" id="IPR044444">
    <property type="entry name" value="Ribosomal_mL44_DSRM_metazoa"/>
</dbReference>
<dbReference type="PROSITE" id="PS50142">
    <property type="entry name" value="RNASE_3_2"/>
    <property type="match status" value="1"/>
</dbReference>
<dbReference type="GO" id="GO:0005762">
    <property type="term" value="C:mitochondrial large ribosomal subunit"/>
    <property type="evidence" value="ECO:0007669"/>
    <property type="project" value="TreeGrafter"/>
</dbReference>
<dbReference type="Gene3D" id="1.10.1520.10">
    <property type="entry name" value="Ribonuclease III domain"/>
    <property type="match status" value="1"/>
</dbReference>
<comment type="caution">
    <text evidence="10">The sequence shown here is derived from an EMBL/GenBank/DDBJ whole genome shotgun (WGS) entry which is preliminary data.</text>
</comment>
<dbReference type="Pfam" id="PF22892">
    <property type="entry name" value="DSRM_MRPL44"/>
    <property type="match status" value="1"/>
</dbReference>
<keyword evidence="2" id="KW-0694">RNA-binding</keyword>
<evidence type="ECO:0000256" key="5">
    <source>
        <dbReference type="ARBA" id="ARBA00023128"/>
    </source>
</evidence>
<comment type="subcellular location">
    <subcellularLocation>
        <location evidence="1">Mitochondrion</location>
    </subcellularLocation>
</comment>
<evidence type="ECO:0000256" key="3">
    <source>
        <dbReference type="ARBA" id="ARBA00022946"/>
    </source>
</evidence>
<evidence type="ECO:0000256" key="1">
    <source>
        <dbReference type="ARBA" id="ARBA00004173"/>
    </source>
</evidence>
<protein>
    <recommendedName>
        <fullName evidence="8">Large ribosomal subunit protein mL44</fullName>
    </recommendedName>
</protein>
<dbReference type="GO" id="GO:0003725">
    <property type="term" value="F:double-stranded RNA binding"/>
    <property type="evidence" value="ECO:0007669"/>
    <property type="project" value="InterPro"/>
</dbReference>
<keyword evidence="5" id="KW-0496">Mitochondrion</keyword>
<evidence type="ECO:0000256" key="6">
    <source>
        <dbReference type="ARBA" id="ARBA00023274"/>
    </source>
</evidence>
<dbReference type="InterPro" id="IPR000999">
    <property type="entry name" value="RNase_III_dom"/>
</dbReference>
<dbReference type="AlphaFoldDB" id="A0A9J6G8I5"/>
<evidence type="ECO:0000256" key="2">
    <source>
        <dbReference type="ARBA" id="ARBA00022884"/>
    </source>
</evidence>
<keyword evidence="11" id="KW-1185">Reference proteome</keyword>
<dbReference type="VEuPathDB" id="VectorBase:HLOH_045889"/>
<evidence type="ECO:0000313" key="11">
    <source>
        <dbReference type="Proteomes" id="UP000821853"/>
    </source>
</evidence>
<dbReference type="PANTHER" id="PTHR11207:SF5">
    <property type="entry name" value="LARGE RIBOSOMAL SUBUNIT PROTEIN ML44"/>
    <property type="match status" value="1"/>
</dbReference>
<dbReference type="OMA" id="RHIKRWV"/>
<evidence type="ECO:0000256" key="8">
    <source>
        <dbReference type="ARBA" id="ARBA00035187"/>
    </source>
</evidence>
<evidence type="ECO:0000259" key="9">
    <source>
        <dbReference type="PROSITE" id="PS50142"/>
    </source>
</evidence>
<dbReference type="FunFam" id="1.10.1520.10:FF:000039">
    <property type="entry name" value="39S ribosomal protein L44, mitochondrial"/>
    <property type="match status" value="1"/>
</dbReference>
<dbReference type="PANTHER" id="PTHR11207">
    <property type="entry name" value="RIBONUCLEASE III"/>
    <property type="match status" value="1"/>
</dbReference>
<feature type="domain" description="RNase III" evidence="9">
    <location>
        <begin position="71"/>
        <end position="210"/>
    </location>
</feature>
<dbReference type="OrthoDB" id="444135at2759"/>
<dbReference type="InterPro" id="IPR055189">
    <property type="entry name" value="RM44_endonuclase"/>
</dbReference>
<keyword evidence="6" id="KW-0687">Ribonucleoprotein</keyword>
<dbReference type="GO" id="GO:0006396">
    <property type="term" value="P:RNA processing"/>
    <property type="evidence" value="ECO:0007669"/>
    <property type="project" value="InterPro"/>
</dbReference>
<evidence type="ECO:0000256" key="4">
    <source>
        <dbReference type="ARBA" id="ARBA00022980"/>
    </source>
</evidence>
<evidence type="ECO:0000256" key="7">
    <source>
        <dbReference type="ARBA" id="ARBA00024034"/>
    </source>
</evidence>
<evidence type="ECO:0000313" key="10">
    <source>
        <dbReference type="EMBL" id="KAH9370840.1"/>
    </source>
</evidence>
<organism evidence="10 11">
    <name type="scientific">Haemaphysalis longicornis</name>
    <name type="common">Bush tick</name>
    <dbReference type="NCBI Taxonomy" id="44386"/>
    <lineage>
        <taxon>Eukaryota</taxon>
        <taxon>Metazoa</taxon>
        <taxon>Ecdysozoa</taxon>
        <taxon>Arthropoda</taxon>
        <taxon>Chelicerata</taxon>
        <taxon>Arachnida</taxon>
        <taxon>Acari</taxon>
        <taxon>Parasitiformes</taxon>
        <taxon>Ixodida</taxon>
        <taxon>Ixodoidea</taxon>
        <taxon>Ixodidae</taxon>
        <taxon>Haemaphysalinae</taxon>
        <taxon>Haemaphysalis</taxon>
    </lineage>
</organism>
<keyword evidence="3" id="KW-0809">Transit peptide</keyword>
<dbReference type="GO" id="GO:0070877">
    <property type="term" value="C:microprocessor complex"/>
    <property type="evidence" value="ECO:0007669"/>
    <property type="project" value="TreeGrafter"/>
</dbReference>
<dbReference type="Proteomes" id="UP000821853">
    <property type="component" value="Chromosome 3"/>
</dbReference>
<dbReference type="FunFam" id="3.30.160.20:FF:000037">
    <property type="entry name" value="39S ribosomal protein L44, mitochondrial"/>
    <property type="match status" value="1"/>
</dbReference>
<dbReference type="Gene3D" id="3.30.160.20">
    <property type="match status" value="1"/>
</dbReference>
<dbReference type="EMBL" id="JABSTR010000005">
    <property type="protein sequence ID" value="KAH9370840.1"/>
    <property type="molecule type" value="Genomic_DNA"/>
</dbReference>
<dbReference type="CDD" id="cd19874">
    <property type="entry name" value="DSRM_MRPL44"/>
    <property type="match status" value="1"/>
</dbReference>
<dbReference type="SUPFAM" id="SSF69065">
    <property type="entry name" value="RNase III domain-like"/>
    <property type="match status" value="1"/>
</dbReference>
<dbReference type="InterPro" id="IPR036389">
    <property type="entry name" value="RNase_III_sf"/>
</dbReference>
<dbReference type="SMART" id="SM00535">
    <property type="entry name" value="RIBOc"/>
    <property type="match status" value="1"/>
</dbReference>